<reference evidence="2 3" key="1">
    <citation type="submission" date="2018-03" db="EMBL/GenBank/DDBJ databases">
        <title>Aerobic endospore-forming bacteria genome sequencing and assembly.</title>
        <authorList>
            <person name="Cavalcante D.A."/>
            <person name="Driks A."/>
            <person name="Putonti C."/>
            <person name="De-Souza M.T."/>
        </authorList>
    </citation>
    <scope>NUCLEOTIDE SEQUENCE [LARGE SCALE GENOMIC DNA]</scope>
    <source>
        <strain evidence="2 3">SDF0037</strain>
    </source>
</reference>
<keyword evidence="1" id="KW-0812">Transmembrane</keyword>
<dbReference type="Proteomes" id="UP000317944">
    <property type="component" value="Unassembled WGS sequence"/>
</dbReference>
<gene>
    <name evidence="2" type="ORF">C7Y47_01845</name>
</gene>
<feature type="transmembrane region" description="Helical" evidence="1">
    <location>
        <begin position="87"/>
        <end position="107"/>
    </location>
</feature>
<keyword evidence="1" id="KW-1133">Transmembrane helix</keyword>
<feature type="transmembrane region" description="Helical" evidence="1">
    <location>
        <begin position="25"/>
        <end position="45"/>
    </location>
</feature>
<sequence>MENLYEPSLTNNEVDRTRSYEISNLFFVATFGGIFAITILGIQNAKWLKIEKKHIQLLTIISIVLIIAKLAVVYAIGQQLIPIDEKYIKFVGRLFGVACFFIFFAFLDKPYKEHLAVDGGAESLWKPGFIAIIFSGLIDALVTLFLLAL</sequence>
<dbReference type="OrthoDB" id="2639582at2"/>
<name>A0A544V111_LYSSH</name>
<dbReference type="EMBL" id="SADV01000001">
    <property type="protein sequence ID" value="TQR39794.1"/>
    <property type="molecule type" value="Genomic_DNA"/>
</dbReference>
<feature type="transmembrane region" description="Helical" evidence="1">
    <location>
        <begin position="57"/>
        <end position="81"/>
    </location>
</feature>
<dbReference type="RefSeq" id="WP_142507198.1">
    <property type="nucleotide sequence ID" value="NZ_SADV01000001.1"/>
</dbReference>
<dbReference type="AlphaFoldDB" id="A0A544V111"/>
<accession>A0A544V111</accession>
<protein>
    <submittedName>
        <fullName evidence="2">Uncharacterized protein</fullName>
    </submittedName>
</protein>
<keyword evidence="1" id="KW-0472">Membrane</keyword>
<evidence type="ECO:0000313" key="3">
    <source>
        <dbReference type="Proteomes" id="UP000317944"/>
    </source>
</evidence>
<evidence type="ECO:0000313" key="2">
    <source>
        <dbReference type="EMBL" id="TQR39794.1"/>
    </source>
</evidence>
<organism evidence="2 3">
    <name type="scientific">Lysinibacillus sphaericus</name>
    <name type="common">Bacillus sphaericus</name>
    <dbReference type="NCBI Taxonomy" id="1421"/>
    <lineage>
        <taxon>Bacteria</taxon>
        <taxon>Bacillati</taxon>
        <taxon>Bacillota</taxon>
        <taxon>Bacilli</taxon>
        <taxon>Bacillales</taxon>
        <taxon>Bacillaceae</taxon>
        <taxon>Lysinibacillus</taxon>
    </lineage>
</organism>
<proteinExistence type="predicted"/>
<comment type="caution">
    <text evidence="2">The sequence shown here is derived from an EMBL/GenBank/DDBJ whole genome shotgun (WGS) entry which is preliminary data.</text>
</comment>
<feature type="transmembrane region" description="Helical" evidence="1">
    <location>
        <begin position="128"/>
        <end position="148"/>
    </location>
</feature>
<evidence type="ECO:0000256" key="1">
    <source>
        <dbReference type="SAM" id="Phobius"/>
    </source>
</evidence>